<dbReference type="OrthoDB" id="9810895at2"/>
<sequence>MRFLLPVLLALPFPAFSQQLPCAPRERVLEFVMDQRGETRLATGEARGNATIELFAGPGGGWTLLLNLPDGRSCLLANGGNFRAEPELQPARGNPT</sequence>
<comment type="caution">
    <text evidence="2">The sequence shown here is derived from an EMBL/GenBank/DDBJ whole genome shotgun (WGS) entry which is preliminary data.</text>
</comment>
<dbReference type="AlphaFoldDB" id="A0A2U2CJ47"/>
<protein>
    <submittedName>
        <fullName evidence="2">Uncharacterized protein</fullName>
    </submittedName>
</protein>
<dbReference type="EMBL" id="QEYD01000001">
    <property type="protein sequence ID" value="PWE31917.1"/>
    <property type="molecule type" value="Genomic_DNA"/>
</dbReference>
<keyword evidence="1" id="KW-0732">Signal</keyword>
<evidence type="ECO:0000313" key="2">
    <source>
        <dbReference type="EMBL" id="PWE31917.1"/>
    </source>
</evidence>
<accession>A0A2U2CJ47</accession>
<keyword evidence="3" id="KW-1185">Reference proteome</keyword>
<dbReference type="Proteomes" id="UP000244940">
    <property type="component" value="Unassembled WGS sequence"/>
</dbReference>
<proteinExistence type="predicted"/>
<gene>
    <name evidence="2" type="ORF">C4N9_02645</name>
</gene>
<reference evidence="2 3" key="1">
    <citation type="submission" date="2018-05" db="EMBL/GenBank/DDBJ databases">
        <title>Pararhodobacter marina sp. nov., isolated from deep-sea water of the Indian Ocean.</title>
        <authorList>
            <person name="Lai Q.Sr."/>
            <person name="Liu X."/>
            <person name="Shao Z."/>
        </authorList>
    </citation>
    <scope>NUCLEOTIDE SEQUENCE [LARGE SCALE GENOMIC DNA]</scope>
    <source>
        <strain evidence="2 3">CIC4N-9</strain>
    </source>
</reference>
<feature type="signal peptide" evidence="1">
    <location>
        <begin position="1"/>
        <end position="17"/>
    </location>
</feature>
<dbReference type="RefSeq" id="WP_109531717.1">
    <property type="nucleotide sequence ID" value="NZ_CAXPUO010000066.1"/>
</dbReference>
<evidence type="ECO:0000256" key="1">
    <source>
        <dbReference type="SAM" id="SignalP"/>
    </source>
</evidence>
<evidence type="ECO:0000313" key="3">
    <source>
        <dbReference type="Proteomes" id="UP000244940"/>
    </source>
</evidence>
<feature type="chain" id="PRO_5015402801" evidence="1">
    <location>
        <begin position="18"/>
        <end position="96"/>
    </location>
</feature>
<dbReference type="GeneID" id="94363781"/>
<organism evidence="2 3">
    <name type="scientific">Pararhodobacter marinus</name>
    <dbReference type="NCBI Taxonomy" id="2184063"/>
    <lineage>
        <taxon>Bacteria</taxon>
        <taxon>Pseudomonadati</taxon>
        <taxon>Pseudomonadota</taxon>
        <taxon>Alphaproteobacteria</taxon>
        <taxon>Rhodobacterales</taxon>
        <taxon>Paracoccaceae</taxon>
        <taxon>Pararhodobacter</taxon>
    </lineage>
</organism>
<name>A0A2U2CJ47_9RHOB</name>